<evidence type="ECO:0000256" key="6">
    <source>
        <dbReference type="SAM" id="Phobius"/>
    </source>
</evidence>
<feature type="transmembrane region" description="Helical" evidence="6">
    <location>
        <begin position="240"/>
        <end position="266"/>
    </location>
</feature>
<dbReference type="EMBL" id="JAAKZW010000034">
    <property type="protein sequence ID" value="NGO76382.1"/>
    <property type="molecule type" value="Genomic_DNA"/>
</dbReference>
<dbReference type="AlphaFoldDB" id="A0A6G4XGS6"/>
<feature type="transmembrane region" description="Helical" evidence="6">
    <location>
        <begin position="214"/>
        <end position="234"/>
    </location>
</feature>
<feature type="transmembrane region" description="Helical" evidence="6">
    <location>
        <begin position="341"/>
        <end position="360"/>
    </location>
</feature>
<feature type="transmembrane region" description="Helical" evidence="6">
    <location>
        <begin position="303"/>
        <end position="321"/>
    </location>
</feature>
<feature type="domain" description="ABC3 transporter permease C-terminal" evidence="7">
    <location>
        <begin position="81"/>
        <end position="198"/>
    </location>
</feature>
<feature type="transmembrane region" description="Helical" evidence="6">
    <location>
        <begin position="20"/>
        <end position="46"/>
    </location>
</feature>
<feature type="transmembrane region" description="Helical" evidence="6">
    <location>
        <begin position="394"/>
        <end position="415"/>
    </location>
</feature>
<evidence type="ECO:0000313" key="8">
    <source>
        <dbReference type="EMBL" id="NGO76382.1"/>
    </source>
</evidence>
<evidence type="ECO:0000256" key="3">
    <source>
        <dbReference type="ARBA" id="ARBA00022692"/>
    </source>
</evidence>
<comment type="caution">
    <text evidence="8">The sequence shown here is derived from an EMBL/GenBank/DDBJ whole genome shotgun (WGS) entry which is preliminary data.</text>
</comment>
<feature type="transmembrane region" description="Helical" evidence="6">
    <location>
        <begin position="427"/>
        <end position="450"/>
    </location>
</feature>
<evidence type="ECO:0000259" key="7">
    <source>
        <dbReference type="Pfam" id="PF02687"/>
    </source>
</evidence>
<evidence type="ECO:0000313" key="9">
    <source>
        <dbReference type="Proteomes" id="UP000481109"/>
    </source>
</evidence>
<keyword evidence="3 6" id="KW-0812">Transmembrane</keyword>
<feature type="transmembrane region" description="Helical" evidence="6">
    <location>
        <begin position="79"/>
        <end position="103"/>
    </location>
</feature>
<reference evidence="8 9" key="1">
    <citation type="submission" date="2020-02" db="EMBL/GenBank/DDBJ databases">
        <title>Whole-genome analyses of novel actinobacteria.</title>
        <authorList>
            <person name="Sahin N."/>
            <person name="Tokatli A."/>
        </authorList>
    </citation>
    <scope>NUCLEOTIDE SEQUENCE [LARGE SCALE GENOMIC DNA]</scope>
    <source>
        <strain evidence="8 9">YC504</strain>
    </source>
</reference>
<proteinExistence type="predicted"/>
<comment type="subcellular location">
    <subcellularLocation>
        <location evidence="1">Cell membrane</location>
        <topology evidence="1">Multi-pass membrane protein</topology>
    </subcellularLocation>
</comment>
<protein>
    <submittedName>
        <fullName evidence="8">EscU/YscU/HrcU family type III secretion system export apparatus switch protein</fullName>
    </submittedName>
</protein>
<dbReference type="Pfam" id="PF02687">
    <property type="entry name" value="FtsX"/>
    <property type="match status" value="1"/>
</dbReference>
<gene>
    <name evidence="8" type="ORF">G6045_12030</name>
</gene>
<keyword evidence="2" id="KW-1003">Cell membrane</keyword>
<dbReference type="GO" id="GO:0005886">
    <property type="term" value="C:plasma membrane"/>
    <property type="evidence" value="ECO:0007669"/>
    <property type="project" value="UniProtKB-SubCell"/>
</dbReference>
<organism evidence="8 9">
    <name type="scientific">Streptomyces mesophilus</name>
    <dbReference type="NCBI Taxonomy" id="1775132"/>
    <lineage>
        <taxon>Bacteria</taxon>
        <taxon>Bacillati</taxon>
        <taxon>Actinomycetota</taxon>
        <taxon>Actinomycetes</taxon>
        <taxon>Kitasatosporales</taxon>
        <taxon>Streptomycetaceae</taxon>
        <taxon>Streptomyces</taxon>
    </lineage>
</organism>
<sequence>MLGNTRLAATLLRGSNRREWWRIGLTGLASLLATVFALMAILVASITWDTRLQSGTEAMPVADRYSIAVLNDPGVRPGFAFAIAMLLVPVLGFLAQTTRVGAVHRDRRFANLRLAGATPRQVRSLAAVEAGLTCLAGAVAGLLLFLGVHALFGRLQSGRVLHWPSDVAVAWPAALAVVLAVPLAVTLLSVLVLHRVVTSPLGVVRRARKQRSRGFYVVFVLCTAGAYVTVQVGLQADLVSAVFPVLALVAVVLVGVGAVASASAFARSMGGALLKRAQRPDVLIAAGRLKADPWASARIHGTLLLVTVAGVILVGVRALILSEVDAYGANDDGYYSSGINLIAAALLVATVIALLALLTGTAESLITRRRALAAQSAAGVPQAVLRRAVLLETALPLAPAMLVAGVGGVALYVAYGGLMGRPLPLLSSLLVPVGVYAACLLATACTLPLLRRALHPAELRYE</sequence>
<name>A0A6G4XGS6_9ACTN</name>
<keyword evidence="5 6" id="KW-0472">Membrane</keyword>
<feature type="transmembrane region" description="Helical" evidence="6">
    <location>
        <begin position="124"/>
        <end position="148"/>
    </location>
</feature>
<evidence type="ECO:0000256" key="2">
    <source>
        <dbReference type="ARBA" id="ARBA00022475"/>
    </source>
</evidence>
<evidence type="ECO:0000256" key="5">
    <source>
        <dbReference type="ARBA" id="ARBA00023136"/>
    </source>
</evidence>
<accession>A0A6G4XGS6</accession>
<evidence type="ECO:0000256" key="1">
    <source>
        <dbReference type="ARBA" id="ARBA00004651"/>
    </source>
</evidence>
<keyword evidence="4 6" id="KW-1133">Transmembrane helix</keyword>
<dbReference type="InterPro" id="IPR003838">
    <property type="entry name" value="ABC3_permease_C"/>
</dbReference>
<feature type="transmembrane region" description="Helical" evidence="6">
    <location>
        <begin position="168"/>
        <end position="193"/>
    </location>
</feature>
<keyword evidence="9" id="KW-1185">Reference proteome</keyword>
<evidence type="ECO:0000256" key="4">
    <source>
        <dbReference type="ARBA" id="ARBA00022989"/>
    </source>
</evidence>
<dbReference type="Proteomes" id="UP000481109">
    <property type="component" value="Unassembled WGS sequence"/>
</dbReference>